<gene>
    <name evidence="1" type="ORF">LGH74_15490</name>
</gene>
<sequence>MTDEIQELFQHIGQLAVDSVPTDEWDTITIEVKAIRSFVERTVSYSHREKQPAPKTFGIKDKGLDYDLRTTPSFERLRQLMYDEAPFRGAWYTAVMRISENGEFDTEFDYEQKPAFDYEASPEEYSVDFEHFPRNEESTPDWLKDIVQQFGLHYHEPEPLA</sequence>
<dbReference type="InterPro" id="IPR036170">
    <property type="entry name" value="YezG-like_sf"/>
</dbReference>
<dbReference type="EMBL" id="JAJADR010000004">
    <property type="protein sequence ID" value="MCB2409396.1"/>
    <property type="molecule type" value="Genomic_DNA"/>
</dbReference>
<dbReference type="SUPFAM" id="SSF160424">
    <property type="entry name" value="BH3703-like"/>
    <property type="match status" value="1"/>
</dbReference>
<name>A0ABS8AVD1_9BACT</name>
<reference evidence="1" key="1">
    <citation type="submission" date="2021-10" db="EMBL/GenBank/DDBJ databases">
        <authorList>
            <person name="Dean J.D."/>
            <person name="Kim M.K."/>
            <person name="Newey C.N."/>
            <person name="Stoker T.S."/>
            <person name="Thompson D.W."/>
            <person name="Grose J.H."/>
        </authorList>
    </citation>
    <scope>NUCLEOTIDE SEQUENCE</scope>
    <source>
        <strain evidence="1">BT178</strain>
    </source>
</reference>
<evidence type="ECO:0000313" key="2">
    <source>
        <dbReference type="Proteomes" id="UP001165296"/>
    </source>
</evidence>
<comment type="caution">
    <text evidence="1">The sequence shown here is derived from an EMBL/GenBank/DDBJ whole genome shotgun (WGS) entry which is preliminary data.</text>
</comment>
<accession>A0ABS8AVD1</accession>
<evidence type="ECO:0000313" key="1">
    <source>
        <dbReference type="EMBL" id="MCB2409396.1"/>
    </source>
</evidence>
<organism evidence="1 2">
    <name type="scientific">Hymenobacter lucidus</name>
    <dbReference type="NCBI Taxonomy" id="2880930"/>
    <lineage>
        <taxon>Bacteria</taxon>
        <taxon>Pseudomonadati</taxon>
        <taxon>Bacteroidota</taxon>
        <taxon>Cytophagia</taxon>
        <taxon>Cytophagales</taxon>
        <taxon>Hymenobacteraceae</taxon>
        <taxon>Hymenobacter</taxon>
    </lineage>
</organism>
<dbReference type="Gene3D" id="3.30.500.20">
    <property type="entry name" value="BH3703-like domains"/>
    <property type="match status" value="1"/>
</dbReference>
<dbReference type="RefSeq" id="WP_226177029.1">
    <property type="nucleotide sequence ID" value="NZ_JAJADR010000004.1"/>
</dbReference>
<proteinExistence type="predicted"/>
<protein>
    <recommendedName>
        <fullName evidence="3">DUF600 family protein</fullName>
    </recommendedName>
</protein>
<keyword evidence="2" id="KW-1185">Reference proteome</keyword>
<dbReference type="Proteomes" id="UP001165296">
    <property type="component" value="Unassembled WGS sequence"/>
</dbReference>
<evidence type="ECO:0008006" key="3">
    <source>
        <dbReference type="Google" id="ProtNLM"/>
    </source>
</evidence>